<evidence type="ECO:0000313" key="3">
    <source>
        <dbReference type="Proteomes" id="UP000239156"/>
    </source>
</evidence>
<dbReference type="VEuPathDB" id="FungiDB:PSTT_01447"/>
<dbReference type="Proteomes" id="UP000239156">
    <property type="component" value="Unassembled WGS sequence"/>
</dbReference>
<proteinExistence type="predicted"/>
<keyword evidence="1" id="KW-0472">Membrane</keyword>
<comment type="caution">
    <text evidence="2">The sequence shown here is derived from an EMBL/GenBank/DDBJ whole genome shotgun (WGS) entry which is preliminary data.</text>
</comment>
<reference evidence="2" key="1">
    <citation type="submission" date="2017-12" db="EMBL/GenBank/DDBJ databases">
        <title>Gene loss provides genomic basis for host adaptation in cereal stripe rust fungi.</title>
        <authorList>
            <person name="Xia C."/>
        </authorList>
    </citation>
    <scope>NUCLEOTIDE SEQUENCE [LARGE SCALE GENOMIC DNA]</scope>
    <source>
        <strain evidence="2">93-210</strain>
    </source>
</reference>
<accession>A0A2S4W378</accession>
<dbReference type="VEuPathDB" id="FungiDB:PSHT_13604"/>
<feature type="transmembrane region" description="Helical" evidence="1">
    <location>
        <begin position="21"/>
        <end position="40"/>
    </location>
</feature>
<keyword evidence="3" id="KW-1185">Reference proteome</keyword>
<dbReference type="AlphaFoldDB" id="A0A2S4W378"/>
<keyword evidence="1" id="KW-0812">Transmembrane</keyword>
<feature type="non-terminal residue" evidence="2">
    <location>
        <position position="533"/>
    </location>
</feature>
<evidence type="ECO:0000256" key="1">
    <source>
        <dbReference type="SAM" id="Phobius"/>
    </source>
</evidence>
<dbReference type="EMBL" id="PKSL01000008">
    <property type="protein sequence ID" value="POW16234.1"/>
    <property type="molecule type" value="Genomic_DNA"/>
</dbReference>
<organism evidence="2 3">
    <name type="scientific">Puccinia striiformis</name>
    <dbReference type="NCBI Taxonomy" id="27350"/>
    <lineage>
        <taxon>Eukaryota</taxon>
        <taxon>Fungi</taxon>
        <taxon>Dikarya</taxon>
        <taxon>Basidiomycota</taxon>
        <taxon>Pucciniomycotina</taxon>
        <taxon>Pucciniomycetes</taxon>
        <taxon>Pucciniales</taxon>
        <taxon>Pucciniaceae</taxon>
        <taxon>Puccinia</taxon>
    </lineage>
</organism>
<feature type="transmembrane region" description="Helical" evidence="1">
    <location>
        <begin position="46"/>
        <end position="67"/>
    </location>
</feature>
<protein>
    <submittedName>
        <fullName evidence="2">Uncharacterized protein</fullName>
    </submittedName>
</protein>
<name>A0A2S4W378_9BASI</name>
<evidence type="ECO:0000313" key="2">
    <source>
        <dbReference type="EMBL" id="POW16234.1"/>
    </source>
</evidence>
<sequence>MRIYSDTDNGTGPENEGPPKLKCLVYGVPWLTLITTMPLYYGLQRIGLQILCFLIIVQCMVAHGTLYRARPWGIENSGSREPVRKYLESVPHFAQQVTIFPELAQKDSLKNEFIHLTEYLQNFEKGKEFLFFRKNDQKSAQDILEQRNHLMAFHQLVLGRVQQKIIDSYPRAKSSQYVNVKKDAISKNKITRDKWGTRLNKISGLFVPQKSDYKRENHTDVMVIILEKSMIGSLSKMLLDIESLKSKQPSTWHPTYLKLTNHVFQIVAYLCKHSLITEESFNEFCDTDGLVEIAATSMVQTFILQYKPVQIGLSKIMPNYSNLSHYRILLLGETLNYLSNMTDLFIFILTSTDSINLISQPINHVFKGLERCQPDKKRYFSYLSLQRVLNDSRSAMMKKLKLQNNLLECRPAAFLILEFVQDNYGEEILQDDQTDQLLRRRMDSTSAFYQTSAELLNIIHYLEGGVDSDIQGHKCLTDMESGKKNIEDLQEEFSLISRYVDLIIQKNQDLVTEHNWKGCLSDNEWLNRIQELM</sequence>
<keyword evidence="1" id="KW-1133">Transmembrane helix</keyword>
<gene>
    <name evidence="2" type="ORF">PSTT_01447</name>
</gene>